<evidence type="ECO:0000259" key="3">
    <source>
        <dbReference type="Pfam" id="PF13400"/>
    </source>
</evidence>
<organism evidence="4 5">
    <name type="scientific">Ruegeria profundi</name>
    <dbReference type="NCBI Taxonomy" id="1685378"/>
    <lineage>
        <taxon>Bacteria</taxon>
        <taxon>Pseudomonadati</taxon>
        <taxon>Pseudomonadota</taxon>
        <taxon>Alphaproteobacteria</taxon>
        <taxon>Rhodobacterales</taxon>
        <taxon>Roseobacteraceae</taxon>
        <taxon>Ruegeria</taxon>
    </lineage>
</organism>
<name>A0A0X3TVX9_9RHOB</name>
<feature type="region of interest" description="Disordered" evidence="1">
    <location>
        <begin position="265"/>
        <end position="284"/>
    </location>
</feature>
<keyword evidence="5" id="KW-1185">Reference proteome</keyword>
<keyword evidence="2" id="KW-1133">Transmembrane helix</keyword>
<reference evidence="5" key="1">
    <citation type="submission" date="2015-12" db="EMBL/GenBank/DDBJ databases">
        <authorList>
            <person name="Zhang G."/>
            <person name="Stingl U."/>
        </authorList>
    </citation>
    <scope>NUCLEOTIDE SEQUENCE [LARGE SCALE GENOMIC DNA]</scope>
    <source>
        <strain evidence="5">ZGT108</strain>
    </source>
</reference>
<dbReference type="OrthoDB" id="7522752at2"/>
<feature type="transmembrane region" description="Helical" evidence="2">
    <location>
        <begin position="34"/>
        <end position="55"/>
    </location>
</feature>
<dbReference type="Proteomes" id="UP000053690">
    <property type="component" value="Unassembled WGS sequence"/>
</dbReference>
<sequence length="566" mass="63071">MKKRIFQSGAHKVENNLSKARRFASIFAKQEDGAVFTLFVIIGLIVMFATTGIGVDIMHFERDRANLQGTLDRAVLASANLKQQQPPSSVVKAYMEKSGLKDKLTGEPVVVEGIGSRKVSATASTVVQTHFMRFSGIDTLTANVASTAEESVGSVEISLVLDMSGSMNRASATEGKTKIEVLRKAAKTFVTEMYSKENPDKISISIIPYATQVNAGEDILGKFTNVTSEHGYSHCLNFRGSDFRQATLDPTLSYQRTAHFDRYRPSRGSPWEENRYPTCPTRPGSEITAHTNVVADLHARIDDLTAFGNTSIDIGVKWGMAMLDPEFQGIINQLSKERVSPSSTKTIVPATFKDRPKNYEDDVQKILIVFTDGENTSQYRLKSSLRDGNSDVWFNADYVHWDGKKGEYSVRISDPGDPPRYYWTRQRKYKNHRYGDKDSQAGDPIRLTYPQLFNRVSLRWNAEYNYAWQDNNIRNHYNRAYNSIGSSTKNTRTSDICAAAKNKGVIVYGIAFEAPPVGVTTIEDCASKPSTVYKVNSDGTLGSNNLTLEEVFESIAASIKRLKLTQ</sequence>
<comment type="caution">
    <text evidence="4">The sequence shown here is derived from an EMBL/GenBank/DDBJ whole genome shotgun (WGS) entry which is preliminary data.</text>
</comment>
<dbReference type="Gene3D" id="3.40.50.410">
    <property type="entry name" value="von Willebrand factor, type A domain"/>
    <property type="match status" value="1"/>
</dbReference>
<proteinExistence type="predicted"/>
<accession>A0A0X3TVX9</accession>
<dbReference type="InterPro" id="IPR036465">
    <property type="entry name" value="vWFA_dom_sf"/>
</dbReference>
<dbReference type="STRING" id="1685378.AVO44_06675"/>
<evidence type="ECO:0000313" key="4">
    <source>
        <dbReference type="EMBL" id="KUJ79853.1"/>
    </source>
</evidence>
<dbReference type="RefSeq" id="WP_068334383.1">
    <property type="nucleotide sequence ID" value="NZ_LQBP01000003.1"/>
</dbReference>
<dbReference type="EMBL" id="LQBP01000003">
    <property type="protein sequence ID" value="KUJ79853.1"/>
    <property type="molecule type" value="Genomic_DNA"/>
</dbReference>
<gene>
    <name evidence="4" type="ORF">AVO44_06675</name>
</gene>
<feature type="domain" description="Putative Flp pilus-assembly TadG-like N-terminal" evidence="3">
    <location>
        <begin position="35"/>
        <end position="79"/>
    </location>
</feature>
<evidence type="ECO:0000256" key="2">
    <source>
        <dbReference type="SAM" id="Phobius"/>
    </source>
</evidence>
<keyword evidence="2" id="KW-0812">Transmembrane</keyword>
<dbReference type="InterPro" id="IPR028087">
    <property type="entry name" value="Tad_N"/>
</dbReference>
<feature type="compositionally biased region" description="Basic and acidic residues" evidence="1">
    <location>
        <begin position="265"/>
        <end position="275"/>
    </location>
</feature>
<dbReference type="AlphaFoldDB" id="A0A0X3TVX9"/>
<keyword evidence="2" id="KW-0472">Membrane</keyword>
<dbReference type="SUPFAM" id="SSF53300">
    <property type="entry name" value="vWA-like"/>
    <property type="match status" value="1"/>
</dbReference>
<evidence type="ECO:0000256" key="1">
    <source>
        <dbReference type="SAM" id="MobiDB-lite"/>
    </source>
</evidence>
<protein>
    <recommendedName>
        <fullName evidence="3">Putative Flp pilus-assembly TadG-like N-terminal domain-containing protein</fullName>
    </recommendedName>
</protein>
<evidence type="ECO:0000313" key="5">
    <source>
        <dbReference type="Proteomes" id="UP000053690"/>
    </source>
</evidence>
<dbReference type="Pfam" id="PF13400">
    <property type="entry name" value="Tad"/>
    <property type="match status" value="1"/>
</dbReference>